<organism evidence="5 6">
    <name type="scientific">Neoroseomonas lacus</name>
    <dbReference type="NCBI Taxonomy" id="287609"/>
    <lineage>
        <taxon>Bacteria</taxon>
        <taxon>Pseudomonadati</taxon>
        <taxon>Pseudomonadota</taxon>
        <taxon>Alphaproteobacteria</taxon>
        <taxon>Acetobacterales</taxon>
        <taxon>Acetobacteraceae</taxon>
        <taxon>Neoroseomonas</taxon>
    </lineage>
</organism>
<dbReference type="InterPro" id="IPR052399">
    <property type="entry name" value="Phage_Baseplate_Assmbl_Protein"/>
</dbReference>
<feature type="domain" description="Baseplate J-like C-terminal" evidence="4">
    <location>
        <begin position="272"/>
        <end position="350"/>
    </location>
</feature>
<dbReference type="Pfam" id="PF04865">
    <property type="entry name" value="Baseplate_J"/>
    <property type="match status" value="1"/>
</dbReference>
<keyword evidence="6" id="KW-1185">Reference proteome</keyword>
<name>A0A917KLG8_9PROT</name>
<evidence type="ECO:0000259" key="4">
    <source>
        <dbReference type="Pfam" id="PF26079"/>
    </source>
</evidence>
<proteinExistence type="inferred from homology"/>
<reference evidence="5" key="1">
    <citation type="journal article" date="2014" name="Int. J. Syst. Evol. Microbiol.">
        <title>Complete genome sequence of Corynebacterium casei LMG S-19264T (=DSM 44701T), isolated from a smear-ripened cheese.</title>
        <authorList>
            <consortium name="US DOE Joint Genome Institute (JGI-PGF)"/>
            <person name="Walter F."/>
            <person name="Albersmeier A."/>
            <person name="Kalinowski J."/>
            <person name="Ruckert C."/>
        </authorList>
    </citation>
    <scope>NUCLEOTIDE SEQUENCE</scope>
    <source>
        <strain evidence="5">CGMCC 1.3617</strain>
    </source>
</reference>
<sequence>MSFERPTLSALRVQARADMAARLTGTDAALRRALAMVLAEAFAALAHHQYGYLDHIARQVIPDTAEGVYLDRWCRIVGLARKPATAAGGLVTATGTNGTDIAAGVTLTRSDGVVYAVAALATIASGTAELSVLAATPGADGGLEAGASLTFVTAIPGVTGTATVGLAGLTGGGPEESDTALRDRLRARLSAPPTGGSATDYVAWALEITGVTRAWCLPLNRGPGTVDVAFVMDDREDIFPEPGDVAIVQAHIDAVRPVTANCVVFSPTPAPINVTITGLNPDSAAVRAAIATELAAQIRRDAAPAGIIHRSRLIEAIARAAGESWHTMTVPSADVTQSAGALATLGTVTFA</sequence>
<evidence type="ECO:0000259" key="2">
    <source>
        <dbReference type="Pfam" id="PF04865"/>
    </source>
</evidence>
<dbReference type="PANTHER" id="PTHR37829">
    <property type="entry name" value="PHAGE-LIKE ELEMENT PBSX PROTEIN XKDT"/>
    <property type="match status" value="1"/>
</dbReference>
<dbReference type="Pfam" id="PF26079">
    <property type="entry name" value="Baseplate_J_C"/>
    <property type="match status" value="1"/>
</dbReference>
<comment type="caution">
    <text evidence="5">The sequence shown here is derived from an EMBL/GenBank/DDBJ whole genome shotgun (WGS) entry which is preliminary data.</text>
</comment>
<dbReference type="Pfam" id="PF26078">
    <property type="entry name" value="Baseplate_J_M"/>
    <property type="match status" value="1"/>
</dbReference>
<dbReference type="EMBL" id="BMKW01000005">
    <property type="protein sequence ID" value="GGJ14291.1"/>
    <property type="molecule type" value="Genomic_DNA"/>
</dbReference>
<dbReference type="AlphaFoldDB" id="A0A917KLG8"/>
<accession>A0A917KLG8</accession>
<evidence type="ECO:0000313" key="5">
    <source>
        <dbReference type="EMBL" id="GGJ14291.1"/>
    </source>
</evidence>
<comment type="similarity">
    <text evidence="1">Belongs to the Mu gp47/PBSX XkdT family.</text>
</comment>
<dbReference type="PANTHER" id="PTHR37829:SF3">
    <property type="entry name" value="PROTEIN JAYE-RELATED"/>
    <property type="match status" value="1"/>
</dbReference>
<feature type="domain" description="Baseplate J-like central" evidence="3">
    <location>
        <begin position="193"/>
        <end position="265"/>
    </location>
</feature>
<gene>
    <name evidence="5" type="ORF">GCM10011320_21910</name>
</gene>
<feature type="domain" description="Baseplate protein J-like barrel" evidence="2">
    <location>
        <begin position="91"/>
        <end position="162"/>
    </location>
</feature>
<dbReference type="InterPro" id="IPR058531">
    <property type="entry name" value="Baseplate_J_M"/>
</dbReference>
<dbReference type="Proteomes" id="UP000661507">
    <property type="component" value="Unassembled WGS sequence"/>
</dbReference>
<reference evidence="5" key="2">
    <citation type="submission" date="2020-09" db="EMBL/GenBank/DDBJ databases">
        <authorList>
            <person name="Sun Q."/>
            <person name="Zhou Y."/>
        </authorList>
    </citation>
    <scope>NUCLEOTIDE SEQUENCE</scope>
    <source>
        <strain evidence="5">CGMCC 1.3617</strain>
    </source>
</reference>
<evidence type="ECO:0000256" key="1">
    <source>
        <dbReference type="ARBA" id="ARBA00038087"/>
    </source>
</evidence>
<evidence type="ECO:0000259" key="3">
    <source>
        <dbReference type="Pfam" id="PF26078"/>
    </source>
</evidence>
<dbReference type="RefSeq" id="WP_188967096.1">
    <property type="nucleotide sequence ID" value="NZ_BMKW01000005.1"/>
</dbReference>
<dbReference type="InterPro" id="IPR058530">
    <property type="entry name" value="Baseplate_J-like_C"/>
</dbReference>
<dbReference type="InterPro" id="IPR006949">
    <property type="entry name" value="Barrel_Baseplate_J-like"/>
</dbReference>
<evidence type="ECO:0000313" key="6">
    <source>
        <dbReference type="Proteomes" id="UP000661507"/>
    </source>
</evidence>
<protein>
    <submittedName>
        <fullName evidence="5">Tail protein</fullName>
    </submittedName>
</protein>